<gene>
    <name evidence="1" type="ORF">L1987_40947</name>
</gene>
<reference evidence="1 2" key="2">
    <citation type="journal article" date="2022" name="Mol. Ecol. Resour.">
        <title>The genomes of chicory, endive, great burdock and yacon provide insights into Asteraceae paleo-polyploidization history and plant inulin production.</title>
        <authorList>
            <person name="Fan W."/>
            <person name="Wang S."/>
            <person name="Wang H."/>
            <person name="Wang A."/>
            <person name="Jiang F."/>
            <person name="Liu H."/>
            <person name="Zhao H."/>
            <person name="Xu D."/>
            <person name="Zhang Y."/>
        </authorList>
    </citation>
    <scope>NUCLEOTIDE SEQUENCE [LARGE SCALE GENOMIC DNA]</scope>
    <source>
        <strain evidence="2">cv. Yunnan</strain>
        <tissue evidence="1">Leaves</tissue>
    </source>
</reference>
<name>A0ACB9GUK1_9ASTR</name>
<keyword evidence="2" id="KW-1185">Reference proteome</keyword>
<dbReference type="EMBL" id="CM042030">
    <property type="protein sequence ID" value="KAI3786891.1"/>
    <property type="molecule type" value="Genomic_DNA"/>
</dbReference>
<accession>A0ACB9GUK1</accession>
<proteinExistence type="predicted"/>
<organism evidence="1 2">
    <name type="scientific">Smallanthus sonchifolius</name>
    <dbReference type="NCBI Taxonomy" id="185202"/>
    <lineage>
        <taxon>Eukaryota</taxon>
        <taxon>Viridiplantae</taxon>
        <taxon>Streptophyta</taxon>
        <taxon>Embryophyta</taxon>
        <taxon>Tracheophyta</taxon>
        <taxon>Spermatophyta</taxon>
        <taxon>Magnoliopsida</taxon>
        <taxon>eudicotyledons</taxon>
        <taxon>Gunneridae</taxon>
        <taxon>Pentapetalae</taxon>
        <taxon>asterids</taxon>
        <taxon>campanulids</taxon>
        <taxon>Asterales</taxon>
        <taxon>Asteraceae</taxon>
        <taxon>Asteroideae</taxon>
        <taxon>Heliantheae alliance</taxon>
        <taxon>Millerieae</taxon>
        <taxon>Smallanthus</taxon>
    </lineage>
</organism>
<sequence length="183" mass="20056">MLVFVSGNLQLAGEQHALRFSQNLGFRLWIDILIKQSGALDFVLRLQLQIYNGCSTISYSVQFLVKLFSWSHLPIDGPMKASCVPTVVASIMTLTRLLENMLSLILVLSAYHNLSVTSTLTISTDPYPPSLITAPNGLNKVTDVPNPNPQLQSDISMENGALPVPVAADRNAIMTLIEERAFS</sequence>
<evidence type="ECO:0000313" key="2">
    <source>
        <dbReference type="Proteomes" id="UP001056120"/>
    </source>
</evidence>
<dbReference type="Proteomes" id="UP001056120">
    <property type="component" value="Linkage Group LG13"/>
</dbReference>
<reference evidence="2" key="1">
    <citation type="journal article" date="2022" name="Mol. Ecol. Resour.">
        <title>The genomes of chicory, endive, great burdock and yacon provide insights into Asteraceae palaeo-polyploidization history and plant inulin production.</title>
        <authorList>
            <person name="Fan W."/>
            <person name="Wang S."/>
            <person name="Wang H."/>
            <person name="Wang A."/>
            <person name="Jiang F."/>
            <person name="Liu H."/>
            <person name="Zhao H."/>
            <person name="Xu D."/>
            <person name="Zhang Y."/>
        </authorList>
    </citation>
    <scope>NUCLEOTIDE SEQUENCE [LARGE SCALE GENOMIC DNA]</scope>
    <source>
        <strain evidence="2">cv. Yunnan</strain>
    </source>
</reference>
<evidence type="ECO:0000313" key="1">
    <source>
        <dbReference type="EMBL" id="KAI3786891.1"/>
    </source>
</evidence>
<comment type="caution">
    <text evidence="1">The sequence shown here is derived from an EMBL/GenBank/DDBJ whole genome shotgun (WGS) entry which is preliminary data.</text>
</comment>
<protein>
    <submittedName>
        <fullName evidence="1">Uncharacterized protein</fullName>
    </submittedName>
</protein>